<evidence type="ECO:0000259" key="5">
    <source>
        <dbReference type="PROSITE" id="PS50931"/>
    </source>
</evidence>
<dbReference type="FunFam" id="1.10.10.10:FF:000001">
    <property type="entry name" value="LysR family transcriptional regulator"/>
    <property type="match status" value="1"/>
</dbReference>
<evidence type="ECO:0000256" key="3">
    <source>
        <dbReference type="ARBA" id="ARBA00023125"/>
    </source>
</evidence>
<keyword evidence="2" id="KW-0805">Transcription regulation</keyword>
<keyword evidence="3" id="KW-0238">DNA-binding</keyword>
<comment type="similarity">
    <text evidence="1">Belongs to the LysR transcriptional regulatory family.</text>
</comment>
<evidence type="ECO:0000313" key="6">
    <source>
        <dbReference type="EMBL" id="RLK56403.1"/>
    </source>
</evidence>
<evidence type="ECO:0000256" key="2">
    <source>
        <dbReference type="ARBA" id="ARBA00023015"/>
    </source>
</evidence>
<dbReference type="InterPro" id="IPR036390">
    <property type="entry name" value="WH_DNA-bd_sf"/>
</dbReference>
<comment type="caution">
    <text evidence="6">The sequence shown here is derived from an EMBL/GenBank/DDBJ whole genome shotgun (WGS) entry which is preliminary data.</text>
</comment>
<dbReference type="GO" id="GO:0043565">
    <property type="term" value="F:sequence-specific DNA binding"/>
    <property type="evidence" value="ECO:0007669"/>
    <property type="project" value="TreeGrafter"/>
</dbReference>
<dbReference type="PRINTS" id="PR00039">
    <property type="entry name" value="HTHLYSR"/>
</dbReference>
<dbReference type="GO" id="GO:0006351">
    <property type="term" value="P:DNA-templated transcription"/>
    <property type="evidence" value="ECO:0007669"/>
    <property type="project" value="TreeGrafter"/>
</dbReference>
<dbReference type="Pfam" id="PF00126">
    <property type="entry name" value="HTH_1"/>
    <property type="match status" value="1"/>
</dbReference>
<dbReference type="Pfam" id="PF03466">
    <property type="entry name" value="LysR_substrate"/>
    <property type="match status" value="1"/>
</dbReference>
<dbReference type="OrthoDB" id="9810065at2"/>
<reference evidence="6 7" key="1">
    <citation type="submission" date="2018-10" db="EMBL/GenBank/DDBJ databases">
        <title>Comparative analysis of microorganisms from saline springs in Andes Mountain Range, Colombia.</title>
        <authorList>
            <person name="Rubin E."/>
        </authorList>
    </citation>
    <scope>NUCLEOTIDE SEQUENCE [LARGE SCALE GENOMIC DNA]</scope>
    <source>
        <strain evidence="6 7">USBA GBX 843</strain>
    </source>
</reference>
<dbReference type="PROSITE" id="PS50931">
    <property type="entry name" value="HTH_LYSR"/>
    <property type="match status" value="1"/>
</dbReference>
<dbReference type="CDD" id="cd08475">
    <property type="entry name" value="PBP2_CrgA_like_6"/>
    <property type="match status" value="1"/>
</dbReference>
<dbReference type="Gene3D" id="1.10.10.10">
    <property type="entry name" value="Winged helix-like DNA-binding domain superfamily/Winged helix DNA-binding domain"/>
    <property type="match status" value="1"/>
</dbReference>
<protein>
    <submittedName>
        <fullName evidence="6">LysR family transcriptional regulator</fullName>
    </submittedName>
</protein>
<evidence type="ECO:0000313" key="7">
    <source>
        <dbReference type="Proteomes" id="UP000274786"/>
    </source>
</evidence>
<gene>
    <name evidence="6" type="ORF">BCL79_0789</name>
</gene>
<keyword evidence="4" id="KW-0804">Transcription</keyword>
<dbReference type="PANTHER" id="PTHR30537">
    <property type="entry name" value="HTH-TYPE TRANSCRIPTIONAL REGULATOR"/>
    <property type="match status" value="1"/>
</dbReference>
<proteinExistence type="inferred from homology"/>
<dbReference type="RefSeq" id="WP_121037615.1">
    <property type="nucleotide sequence ID" value="NZ_RCDC01000004.1"/>
</dbReference>
<sequence>MSTYSASRLQGISVFVQSVDAGSFTAAAQRLGVTKSAVGKSVSTLERRLGIRLLERTTRRLALTEEGSDFYQSCLKVLAELDEAEARAASRRREVAGTLRISLPVSFGRRWVMPQLLELARSHPKLRLEVGFSDRAVDLLEEGFDMVVRLGDPGNSSSLSSRNLGHQRLITCASPAYLAERGSPAHLADLAAHDCVTFGSLGRILPWALLDDTGRVAEVAINGRHIISDGEALRSAVLDGLGIAQLPTWLVADELCSGKLVAILAPQGVEGQPIQALWPATRDLAPKIRATVDQLLASFVPLAPWDARRSGKEAAPQR</sequence>
<dbReference type="GO" id="GO:0003700">
    <property type="term" value="F:DNA-binding transcription factor activity"/>
    <property type="evidence" value="ECO:0007669"/>
    <property type="project" value="InterPro"/>
</dbReference>
<dbReference type="EMBL" id="RCDC01000004">
    <property type="protein sequence ID" value="RLK56403.1"/>
    <property type="molecule type" value="Genomic_DNA"/>
</dbReference>
<dbReference type="SUPFAM" id="SSF46785">
    <property type="entry name" value="Winged helix' DNA-binding domain"/>
    <property type="match status" value="1"/>
</dbReference>
<dbReference type="Gene3D" id="3.40.190.290">
    <property type="match status" value="1"/>
</dbReference>
<dbReference type="AlphaFoldDB" id="A0A498CHB5"/>
<evidence type="ECO:0000256" key="1">
    <source>
        <dbReference type="ARBA" id="ARBA00009437"/>
    </source>
</evidence>
<accession>A0A498CHB5</accession>
<dbReference type="InterPro" id="IPR005119">
    <property type="entry name" value="LysR_subst-bd"/>
</dbReference>
<name>A0A498CHB5_9GAMM</name>
<dbReference type="InterPro" id="IPR000847">
    <property type="entry name" value="LysR_HTH_N"/>
</dbReference>
<dbReference type="SUPFAM" id="SSF53850">
    <property type="entry name" value="Periplasmic binding protein-like II"/>
    <property type="match status" value="1"/>
</dbReference>
<organism evidence="6 7">
    <name type="scientific">Stenotrophomonas rhizophila</name>
    <dbReference type="NCBI Taxonomy" id="216778"/>
    <lineage>
        <taxon>Bacteria</taxon>
        <taxon>Pseudomonadati</taxon>
        <taxon>Pseudomonadota</taxon>
        <taxon>Gammaproteobacteria</taxon>
        <taxon>Lysobacterales</taxon>
        <taxon>Lysobacteraceae</taxon>
        <taxon>Stenotrophomonas</taxon>
    </lineage>
</organism>
<dbReference type="Proteomes" id="UP000274786">
    <property type="component" value="Unassembled WGS sequence"/>
</dbReference>
<dbReference type="PANTHER" id="PTHR30537:SF5">
    <property type="entry name" value="HTH-TYPE TRANSCRIPTIONAL ACTIVATOR TTDR-RELATED"/>
    <property type="match status" value="1"/>
</dbReference>
<evidence type="ECO:0000256" key="4">
    <source>
        <dbReference type="ARBA" id="ARBA00023163"/>
    </source>
</evidence>
<dbReference type="InterPro" id="IPR036388">
    <property type="entry name" value="WH-like_DNA-bd_sf"/>
</dbReference>
<dbReference type="InterPro" id="IPR058163">
    <property type="entry name" value="LysR-type_TF_proteobact-type"/>
</dbReference>
<feature type="domain" description="HTH lysR-type" evidence="5">
    <location>
        <begin position="9"/>
        <end position="64"/>
    </location>
</feature>